<dbReference type="EMBL" id="CP032328">
    <property type="protein sequence ID" value="QCO00433.1"/>
    <property type="molecule type" value="Genomic_DNA"/>
</dbReference>
<dbReference type="Proteomes" id="UP000298595">
    <property type="component" value="Plasmid p7"/>
</dbReference>
<evidence type="ECO:0000313" key="3">
    <source>
        <dbReference type="Proteomes" id="UP000298595"/>
    </source>
</evidence>
<evidence type="ECO:0000313" key="1">
    <source>
        <dbReference type="EMBL" id="QCO00433.1"/>
    </source>
</evidence>
<evidence type="ECO:0000313" key="2">
    <source>
        <dbReference type="EMBL" id="QCO00588.1"/>
    </source>
</evidence>
<dbReference type="KEGG" id="aare:D3093_35695"/>
<dbReference type="KEGG" id="aare:D3093_34840"/>
<name>A0A4D8PR57_9PROT</name>
<accession>A0A4D8PR57</accession>
<organism evidence="1 3">
    <name type="scientific">Azospirillum argentinense</name>
    <dbReference type="NCBI Taxonomy" id="2970906"/>
    <lineage>
        <taxon>Bacteria</taxon>
        <taxon>Pseudomonadati</taxon>
        <taxon>Pseudomonadota</taxon>
        <taxon>Alphaproteobacteria</taxon>
        <taxon>Rhodospirillales</taxon>
        <taxon>Azospirillaceae</taxon>
        <taxon>Azospirillum</taxon>
    </lineage>
</organism>
<gene>
    <name evidence="1" type="ORF">D3093_34840</name>
    <name evidence="2" type="ORF">D3093_35695</name>
</gene>
<dbReference type="EMBL" id="CP032328">
    <property type="protein sequence ID" value="QCO00588.1"/>
    <property type="molecule type" value="Genomic_DNA"/>
</dbReference>
<reference evidence="1 3" key="1">
    <citation type="submission" date="2018-09" db="EMBL/GenBank/DDBJ databases">
        <title>Whole genome based analysis of evolution and adaptive divergence in Indian and Brazilian strains of Azospirillum brasilense.</title>
        <authorList>
            <person name="Singh C."/>
            <person name="Tripathi A.K."/>
        </authorList>
    </citation>
    <scope>NUCLEOTIDE SEQUENCE [LARGE SCALE GENOMIC DNA]</scope>
    <source>
        <strain evidence="1 3">MTCC4035</strain>
        <plasmid evidence="1 3">p7</plasmid>
    </source>
</reference>
<keyword evidence="1" id="KW-0614">Plasmid</keyword>
<sequence>MAGPLTSLNVFQVSAFKSILHLFQFHRIECADLIFSVLVLHHLDCNQQRFAKCADVADQLELTFILEIIASVQRISDYRSNVRQAPGMILGMVLQNMGIHARR</sequence>
<geneLocation type="plasmid" evidence="1 3">
    <name>p7</name>
</geneLocation>
<protein>
    <submittedName>
        <fullName evidence="1">Uncharacterized protein</fullName>
    </submittedName>
</protein>
<proteinExistence type="predicted"/>
<dbReference type="AlphaFoldDB" id="A0A4D8PR57"/>